<dbReference type="Proteomes" id="UP000614334">
    <property type="component" value="Unassembled WGS sequence"/>
</dbReference>
<reference evidence="1" key="1">
    <citation type="submission" date="2020-09" db="EMBL/GenBank/DDBJ databases">
        <title>Comparative genome analyses of four rice-infecting Rhizoctonia solani isolates reveal extensive enrichment of homogalacturonan modification genes.</title>
        <authorList>
            <person name="Lee D.-Y."/>
            <person name="Jeon J."/>
            <person name="Kim K.-T."/>
            <person name="Cheong K."/>
            <person name="Song H."/>
            <person name="Choi G."/>
            <person name="Ko J."/>
            <person name="Opiyo S.O."/>
            <person name="Zuo S."/>
            <person name="Madhav S."/>
            <person name="Lee Y.-H."/>
            <person name="Wang G.-L."/>
        </authorList>
    </citation>
    <scope>NUCLEOTIDE SEQUENCE</scope>
    <source>
        <strain evidence="1">AG1-IA B2</strain>
    </source>
</reference>
<protein>
    <submittedName>
        <fullName evidence="1">Uncharacterized protein</fullName>
    </submittedName>
</protein>
<comment type="caution">
    <text evidence="1">The sequence shown here is derived from an EMBL/GenBank/DDBJ whole genome shotgun (WGS) entry which is preliminary data.</text>
</comment>
<dbReference type="EMBL" id="JACYCF010000035">
    <property type="protein sequence ID" value="KAF8748680.1"/>
    <property type="molecule type" value="Genomic_DNA"/>
</dbReference>
<organism evidence="1 2">
    <name type="scientific">Rhizoctonia solani</name>
    <dbReference type="NCBI Taxonomy" id="456999"/>
    <lineage>
        <taxon>Eukaryota</taxon>
        <taxon>Fungi</taxon>
        <taxon>Dikarya</taxon>
        <taxon>Basidiomycota</taxon>
        <taxon>Agaricomycotina</taxon>
        <taxon>Agaricomycetes</taxon>
        <taxon>Cantharellales</taxon>
        <taxon>Ceratobasidiaceae</taxon>
        <taxon>Rhizoctonia</taxon>
    </lineage>
</organism>
<evidence type="ECO:0000313" key="1">
    <source>
        <dbReference type="EMBL" id="KAF8748680.1"/>
    </source>
</evidence>
<dbReference type="AlphaFoldDB" id="A0A8H7I1K8"/>
<gene>
    <name evidence="1" type="ORF">RHS01_10631</name>
</gene>
<name>A0A8H7I1K8_9AGAM</name>
<proteinExistence type="predicted"/>
<sequence length="71" mass="7883">MSTKTTLTVFTTASSVCKTPERFNTWLDEVRADPNIRRTLPKPIGDMVDESLRLPLDTPGVEAKGVYGSRD</sequence>
<evidence type="ECO:0000313" key="2">
    <source>
        <dbReference type="Proteomes" id="UP000614334"/>
    </source>
</evidence>
<accession>A0A8H7I1K8</accession>